<comment type="caution">
    <text evidence="1">The sequence shown here is derived from an EMBL/GenBank/DDBJ whole genome shotgun (WGS) entry which is preliminary data.</text>
</comment>
<feature type="non-terminal residue" evidence="1">
    <location>
        <position position="52"/>
    </location>
</feature>
<evidence type="ECO:0000313" key="1">
    <source>
        <dbReference type="EMBL" id="GAH82011.1"/>
    </source>
</evidence>
<gene>
    <name evidence="1" type="ORF">S03H2_66591</name>
</gene>
<sequence>MNYIGKCVVAGNVRRSAEIALGDPTDLDFVTCKQDEKALYSHRWASNNSVFA</sequence>
<organism evidence="1">
    <name type="scientific">marine sediment metagenome</name>
    <dbReference type="NCBI Taxonomy" id="412755"/>
    <lineage>
        <taxon>unclassified sequences</taxon>
        <taxon>metagenomes</taxon>
        <taxon>ecological metagenomes</taxon>
    </lineage>
</organism>
<dbReference type="EMBL" id="BARU01043502">
    <property type="protein sequence ID" value="GAH82011.1"/>
    <property type="molecule type" value="Genomic_DNA"/>
</dbReference>
<dbReference type="Gene3D" id="3.20.70.20">
    <property type="match status" value="1"/>
</dbReference>
<accession>X1II06</accession>
<dbReference type="AlphaFoldDB" id="X1II06"/>
<proteinExistence type="predicted"/>
<name>X1II06_9ZZZZ</name>
<reference evidence="1" key="1">
    <citation type="journal article" date="2014" name="Front. Microbiol.">
        <title>High frequency of phylogenetically diverse reductive dehalogenase-homologous genes in deep subseafloor sedimentary metagenomes.</title>
        <authorList>
            <person name="Kawai M."/>
            <person name="Futagami T."/>
            <person name="Toyoda A."/>
            <person name="Takaki Y."/>
            <person name="Nishi S."/>
            <person name="Hori S."/>
            <person name="Arai W."/>
            <person name="Tsubouchi T."/>
            <person name="Morono Y."/>
            <person name="Uchiyama I."/>
            <person name="Ito T."/>
            <person name="Fujiyama A."/>
            <person name="Inagaki F."/>
            <person name="Takami H."/>
        </authorList>
    </citation>
    <scope>NUCLEOTIDE SEQUENCE</scope>
    <source>
        <strain evidence="1">Expedition CK06-06</strain>
    </source>
</reference>
<protein>
    <submittedName>
        <fullName evidence="1">Uncharacterized protein</fullName>
    </submittedName>
</protein>
<dbReference type="SUPFAM" id="SSF51998">
    <property type="entry name" value="PFL-like glycyl radical enzymes"/>
    <property type="match status" value="1"/>
</dbReference>